<dbReference type="InterPro" id="IPR050680">
    <property type="entry name" value="YpeA/RimI_acetyltransf"/>
</dbReference>
<evidence type="ECO:0000256" key="2">
    <source>
        <dbReference type="ARBA" id="ARBA00023315"/>
    </source>
</evidence>
<keyword evidence="2 4" id="KW-0012">Acyltransferase</keyword>
<protein>
    <submittedName>
        <fullName evidence="4">GNAT family N-acetyltransferase</fullName>
        <ecNumber evidence="4">2.3.1.-</ecNumber>
    </submittedName>
</protein>
<dbReference type="Gene3D" id="3.40.630.30">
    <property type="match status" value="1"/>
</dbReference>
<proteinExistence type="predicted"/>
<dbReference type="PROSITE" id="PS51186">
    <property type="entry name" value="GNAT"/>
    <property type="match status" value="1"/>
</dbReference>
<evidence type="ECO:0000313" key="5">
    <source>
        <dbReference type="Proteomes" id="UP001589793"/>
    </source>
</evidence>
<dbReference type="RefSeq" id="WP_376982215.1">
    <property type="nucleotide sequence ID" value="NZ_JBHLSV010000021.1"/>
</dbReference>
<dbReference type="InterPro" id="IPR016181">
    <property type="entry name" value="Acyl_CoA_acyltransferase"/>
</dbReference>
<dbReference type="GO" id="GO:0016746">
    <property type="term" value="F:acyltransferase activity"/>
    <property type="evidence" value="ECO:0007669"/>
    <property type="project" value="UniProtKB-KW"/>
</dbReference>
<accession>A0ABV6REV9</accession>
<dbReference type="EMBL" id="JBHLSV010000021">
    <property type="protein sequence ID" value="MFC0675301.1"/>
    <property type="molecule type" value="Genomic_DNA"/>
</dbReference>
<dbReference type="EC" id="2.3.1.-" evidence="4"/>
<dbReference type="SUPFAM" id="SSF55729">
    <property type="entry name" value="Acyl-CoA N-acyltransferases (Nat)"/>
    <property type="match status" value="1"/>
</dbReference>
<reference evidence="4 5" key="1">
    <citation type="submission" date="2024-09" db="EMBL/GenBank/DDBJ databases">
        <authorList>
            <person name="Sun Q."/>
            <person name="Mori K."/>
        </authorList>
    </citation>
    <scope>NUCLEOTIDE SEQUENCE [LARGE SCALE GENOMIC DNA]</scope>
    <source>
        <strain evidence="4 5">CICC 10874</strain>
    </source>
</reference>
<sequence>MMPADLAGRLTTRIPLETDVEPLADLITADIRRRDPEGSADIPGLRSRLVGLKSWSRRQVVVVPARPDGRATIDRAPIAWVGVEDRAAGRSNVQLVIAAGAPHRDQLAGALLDWVHEVGGSFARHRGLEETLLSADAHEADRDKARILAAGGYTMVRTWLHMRRPVQPSESSGLPAPREGVRVRRVHRHPSGLPVAQDVRTVHRMLEESFADHFSSYRESFAEFVQRLIEDPGEAAWDHWWIAEVDRDGRWLPAGGLVAAVVPARGDRGEGTYLEYLGVHRSARGRGIAKALLNAAIADAAERGRTHVDLEVDADSPTRADGLYASLGWETFERTRSWHATARAHPSRLLEPPTR</sequence>
<dbReference type="PANTHER" id="PTHR43420">
    <property type="entry name" value="ACETYLTRANSFERASE"/>
    <property type="match status" value="1"/>
</dbReference>
<keyword evidence="5" id="KW-1185">Reference proteome</keyword>
<keyword evidence="1 4" id="KW-0808">Transferase</keyword>
<organism evidence="4 5">
    <name type="scientific">Brachybacterium hainanense</name>
    <dbReference type="NCBI Taxonomy" id="1541174"/>
    <lineage>
        <taxon>Bacteria</taxon>
        <taxon>Bacillati</taxon>
        <taxon>Actinomycetota</taxon>
        <taxon>Actinomycetes</taxon>
        <taxon>Micrococcales</taxon>
        <taxon>Dermabacteraceae</taxon>
        <taxon>Brachybacterium</taxon>
    </lineage>
</organism>
<evidence type="ECO:0000256" key="1">
    <source>
        <dbReference type="ARBA" id="ARBA00022679"/>
    </source>
</evidence>
<comment type="caution">
    <text evidence="4">The sequence shown here is derived from an EMBL/GenBank/DDBJ whole genome shotgun (WGS) entry which is preliminary data.</text>
</comment>
<feature type="domain" description="N-acetyltransferase" evidence="3">
    <location>
        <begin position="200"/>
        <end position="351"/>
    </location>
</feature>
<dbReference type="InterPro" id="IPR000182">
    <property type="entry name" value="GNAT_dom"/>
</dbReference>
<gene>
    <name evidence="4" type="ORF">ACFFF6_15155</name>
</gene>
<evidence type="ECO:0000313" key="4">
    <source>
        <dbReference type="EMBL" id="MFC0675301.1"/>
    </source>
</evidence>
<evidence type="ECO:0000259" key="3">
    <source>
        <dbReference type="PROSITE" id="PS51186"/>
    </source>
</evidence>
<dbReference type="Pfam" id="PF00583">
    <property type="entry name" value="Acetyltransf_1"/>
    <property type="match status" value="1"/>
</dbReference>
<dbReference type="CDD" id="cd04301">
    <property type="entry name" value="NAT_SF"/>
    <property type="match status" value="1"/>
</dbReference>
<dbReference type="Proteomes" id="UP001589793">
    <property type="component" value="Unassembled WGS sequence"/>
</dbReference>
<name>A0ABV6REV9_9MICO</name>